<dbReference type="SMART" id="SM01156">
    <property type="entry name" value="DUF1716"/>
    <property type="match status" value="1"/>
</dbReference>
<dbReference type="OrthoDB" id="1898821at2759"/>
<dbReference type="FunCoup" id="A0A0C3CMF3">
    <property type="interactions" value="709"/>
</dbReference>
<dbReference type="PANTHER" id="PTHR14978">
    <property type="entry name" value="BETA-CATENIN-LIKE PROTEIN 1 NUCLEAR ASSOCIATED PROTEIN"/>
    <property type="match status" value="1"/>
</dbReference>
<evidence type="ECO:0000313" key="8">
    <source>
        <dbReference type="EMBL" id="KIM90847.1"/>
    </source>
</evidence>
<dbReference type="InterPro" id="IPR039678">
    <property type="entry name" value="CTNNBL1"/>
</dbReference>
<organism evidence="8 9">
    <name type="scientific">Piloderma croceum (strain F 1598)</name>
    <dbReference type="NCBI Taxonomy" id="765440"/>
    <lineage>
        <taxon>Eukaryota</taxon>
        <taxon>Fungi</taxon>
        <taxon>Dikarya</taxon>
        <taxon>Basidiomycota</taxon>
        <taxon>Agaricomycotina</taxon>
        <taxon>Agaricomycetes</taxon>
        <taxon>Agaricomycetidae</taxon>
        <taxon>Atheliales</taxon>
        <taxon>Atheliaceae</taxon>
        <taxon>Piloderma</taxon>
    </lineage>
</organism>
<proteinExistence type="predicted"/>
<dbReference type="InParanoid" id="A0A0C3CMF3"/>
<feature type="domain" description="Beta-catenin-like protein 1 N-terminal" evidence="7">
    <location>
        <begin position="104"/>
        <end position="216"/>
    </location>
</feature>
<dbReference type="AlphaFoldDB" id="A0A0C3CMF3"/>
<dbReference type="STRING" id="765440.A0A0C3CMF3"/>
<dbReference type="GO" id="GO:0010467">
    <property type="term" value="P:gene expression"/>
    <property type="evidence" value="ECO:0007669"/>
    <property type="project" value="UniProtKB-ARBA"/>
</dbReference>
<dbReference type="InterPro" id="IPR016024">
    <property type="entry name" value="ARM-type_fold"/>
</dbReference>
<evidence type="ECO:0000313" key="9">
    <source>
        <dbReference type="Proteomes" id="UP000054166"/>
    </source>
</evidence>
<dbReference type="Gene3D" id="1.25.10.10">
    <property type="entry name" value="Leucine-rich Repeat Variant"/>
    <property type="match status" value="1"/>
</dbReference>
<dbReference type="Pfam" id="PF08216">
    <property type="entry name" value="CTNNBL"/>
    <property type="match status" value="1"/>
</dbReference>
<dbReference type="SUPFAM" id="SSF48371">
    <property type="entry name" value="ARM repeat"/>
    <property type="match status" value="1"/>
</dbReference>
<dbReference type="Proteomes" id="UP000054166">
    <property type="component" value="Unassembled WGS sequence"/>
</dbReference>
<dbReference type="InterPro" id="IPR013180">
    <property type="entry name" value="CTNNBL1_N"/>
</dbReference>
<feature type="region of interest" description="Disordered" evidence="6">
    <location>
        <begin position="1"/>
        <end position="87"/>
    </location>
</feature>
<evidence type="ECO:0000259" key="7">
    <source>
        <dbReference type="SMART" id="SM01156"/>
    </source>
</evidence>
<evidence type="ECO:0000256" key="6">
    <source>
        <dbReference type="SAM" id="MobiDB-lite"/>
    </source>
</evidence>
<evidence type="ECO:0000256" key="1">
    <source>
        <dbReference type="ARBA" id="ARBA00004123"/>
    </source>
</evidence>
<dbReference type="HOGENOM" id="CLU_017098_0_0_1"/>
<keyword evidence="9" id="KW-1185">Reference proteome</keyword>
<evidence type="ECO:0000256" key="4">
    <source>
        <dbReference type="ARBA" id="ARBA00023054"/>
    </source>
</evidence>
<dbReference type="PANTHER" id="PTHR14978:SF0">
    <property type="entry name" value="BETA-CATENIN-LIKE PROTEIN 1"/>
    <property type="match status" value="1"/>
</dbReference>
<comment type="subcellular location">
    <subcellularLocation>
        <location evidence="1">Nucleus</location>
    </subcellularLocation>
</comment>
<dbReference type="InterPro" id="IPR011989">
    <property type="entry name" value="ARM-like"/>
</dbReference>
<keyword evidence="4" id="KW-0175">Coiled coil</keyword>
<dbReference type="GO" id="GO:0005681">
    <property type="term" value="C:spliceosomal complex"/>
    <property type="evidence" value="ECO:0007669"/>
    <property type="project" value="TreeGrafter"/>
</dbReference>
<reference evidence="9" key="2">
    <citation type="submission" date="2015-01" db="EMBL/GenBank/DDBJ databases">
        <title>Evolutionary Origins and Diversification of the Mycorrhizal Mutualists.</title>
        <authorList>
            <consortium name="DOE Joint Genome Institute"/>
            <consortium name="Mycorrhizal Genomics Consortium"/>
            <person name="Kohler A."/>
            <person name="Kuo A."/>
            <person name="Nagy L.G."/>
            <person name="Floudas D."/>
            <person name="Copeland A."/>
            <person name="Barry K.W."/>
            <person name="Cichocki N."/>
            <person name="Veneault-Fourrey C."/>
            <person name="LaButti K."/>
            <person name="Lindquist E.A."/>
            <person name="Lipzen A."/>
            <person name="Lundell T."/>
            <person name="Morin E."/>
            <person name="Murat C."/>
            <person name="Riley R."/>
            <person name="Ohm R."/>
            <person name="Sun H."/>
            <person name="Tunlid A."/>
            <person name="Henrissat B."/>
            <person name="Grigoriev I.V."/>
            <person name="Hibbett D.S."/>
            <person name="Martin F."/>
        </authorList>
    </citation>
    <scope>NUCLEOTIDE SEQUENCE [LARGE SCALE GENOMIC DNA]</scope>
    <source>
        <strain evidence="9">F 1598</strain>
    </source>
</reference>
<accession>A0A0C3CMF3</accession>
<keyword evidence="2" id="KW-0597">Phosphoprotein</keyword>
<sequence>MDIDKLFKVPKLPAGGNKRKMPDNPTPEMLKKMRADTSLMPSSSPSAVLSPDDGVIQPPQKSRKTTVQDAEDEDQDMERDFAPGGDADYFVEEDDEGRFFGGGLTSEQKDILNIFDNAGGEGTLGDLEELSITGIRRLLLRFERAVNKNQDQRSKYPDDPSKFIDSEADLDAALKALLPLAQVAVLAYPELVRSGTVALLIGLLSHENVDIVIDVVEVVHELTDEDVGNEAEQDDDDERSAEAALKLLIEGLLENSILELLVDNLGRLNESEESDRQGVFHILGIFENLLGFNPRLSTLLVSKTPMLAWLLNRIQSKTHDENRGYAAELMSILLQNDVDNRVELGKKDGVETILKVLSQYRRKDPIDSEETEFMENVFDTLCSALSESSIKGLFLASEGIDLMVLMMKEKLQSRSRSIKTLDYAMSGATGSASCDAFIEALGLKTLFSALMGKVSKKHTTNGPPASEDTSHILGILSSLFSNLASETPARVRLLAKFVENNYEKADKLLEIRDHALSRLAVVDAEIDKEKKELLADGQEIDVVEEDVWYLRRLDAGLFTLQNVDYILAWVSMEDDGIRFHLAQMLDRKSKSLKDIVRTLLIYRDNVDQGEQTGSADAGDGPERAPSQRQILQHLIEFLDSC</sequence>
<reference evidence="8 9" key="1">
    <citation type="submission" date="2014-04" db="EMBL/GenBank/DDBJ databases">
        <authorList>
            <consortium name="DOE Joint Genome Institute"/>
            <person name="Kuo A."/>
            <person name="Tarkka M."/>
            <person name="Buscot F."/>
            <person name="Kohler A."/>
            <person name="Nagy L.G."/>
            <person name="Floudas D."/>
            <person name="Copeland A."/>
            <person name="Barry K.W."/>
            <person name="Cichocki N."/>
            <person name="Veneault-Fourrey C."/>
            <person name="LaButti K."/>
            <person name="Lindquist E.A."/>
            <person name="Lipzen A."/>
            <person name="Lundell T."/>
            <person name="Morin E."/>
            <person name="Murat C."/>
            <person name="Sun H."/>
            <person name="Tunlid A."/>
            <person name="Henrissat B."/>
            <person name="Grigoriev I.V."/>
            <person name="Hibbett D.S."/>
            <person name="Martin F."/>
            <person name="Nordberg H.P."/>
            <person name="Cantor M.N."/>
            <person name="Hua S.X."/>
        </authorList>
    </citation>
    <scope>NUCLEOTIDE SEQUENCE [LARGE SCALE GENOMIC DNA]</scope>
    <source>
        <strain evidence="8 9">F 1598</strain>
    </source>
</reference>
<keyword evidence="5" id="KW-0539">Nucleus</keyword>
<gene>
    <name evidence="8" type="ORF">PILCRDRAFT_811338</name>
</gene>
<keyword evidence="3" id="KW-0677">Repeat</keyword>
<evidence type="ECO:0000256" key="2">
    <source>
        <dbReference type="ARBA" id="ARBA00022553"/>
    </source>
</evidence>
<evidence type="ECO:0000256" key="3">
    <source>
        <dbReference type="ARBA" id="ARBA00022737"/>
    </source>
</evidence>
<dbReference type="EMBL" id="KN832972">
    <property type="protein sequence ID" value="KIM90847.1"/>
    <property type="molecule type" value="Genomic_DNA"/>
</dbReference>
<protein>
    <recommendedName>
        <fullName evidence="7">Beta-catenin-like protein 1 N-terminal domain-containing protein</fullName>
    </recommendedName>
</protein>
<dbReference type="FunFam" id="1.25.10.10:FF:001136">
    <property type="entry name" value="Beta-catenin-like protein 1"/>
    <property type="match status" value="1"/>
</dbReference>
<name>A0A0C3CMF3_PILCF</name>
<evidence type="ECO:0000256" key="5">
    <source>
        <dbReference type="ARBA" id="ARBA00023242"/>
    </source>
</evidence>